<keyword evidence="8 15" id="KW-0862">Zinc</keyword>
<evidence type="ECO:0000313" key="18">
    <source>
        <dbReference type="EMBL" id="PWK92297.1"/>
    </source>
</evidence>
<evidence type="ECO:0000256" key="2">
    <source>
        <dbReference type="ARBA" id="ARBA00009409"/>
    </source>
</evidence>
<feature type="active site" description="Proton donor; for delta-elimination activity" evidence="15">
    <location>
        <position position="265"/>
    </location>
</feature>
<dbReference type="InterPro" id="IPR015886">
    <property type="entry name" value="H2TH_FPG"/>
</dbReference>
<feature type="active site" description="Schiff-base intermediate with DNA" evidence="15">
    <location>
        <position position="2"/>
    </location>
</feature>
<dbReference type="InterPro" id="IPR010663">
    <property type="entry name" value="Znf_FPG/IleRS"/>
</dbReference>
<evidence type="ECO:0000256" key="8">
    <source>
        <dbReference type="ARBA" id="ARBA00022833"/>
    </source>
</evidence>
<feature type="binding site" evidence="15">
    <location>
        <position position="91"/>
    </location>
    <ligand>
        <name>DNA</name>
        <dbReference type="ChEBI" id="CHEBI:16991"/>
    </ligand>
</feature>
<keyword evidence="11 15" id="KW-0456">Lyase</keyword>
<dbReference type="AlphaFoldDB" id="A0A316IF93"/>
<comment type="similarity">
    <text evidence="2 15">Belongs to the FPG family.</text>
</comment>
<evidence type="ECO:0000259" key="16">
    <source>
        <dbReference type="PROSITE" id="PS51066"/>
    </source>
</evidence>
<dbReference type="EC" id="3.2.2.23" evidence="15"/>
<keyword evidence="7 15" id="KW-0378">Hydrolase</keyword>
<keyword evidence="10 15" id="KW-0234">DNA repair</keyword>
<dbReference type="InterPro" id="IPR020629">
    <property type="entry name" value="FPG_Glyclase"/>
</dbReference>
<dbReference type="InterPro" id="IPR000214">
    <property type="entry name" value="Znf_DNA_glyclase/AP_lyase"/>
</dbReference>
<evidence type="ECO:0000259" key="17">
    <source>
        <dbReference type="PROSITE" id="PS51068"/>
    </source>
</evidence>
<keyword evidence="5 15" id="KW-0227">DNA damage</keyword>
<dbReference type="EC" id="4.2.99.18" evidence="15"/>
<evidence type="ECO:0000256" key="11">
    <source>
        <dbReference type="ARBA" id="ARBA00023239"/>
    </source>
</evidence>
<dbReference type="SMART" id="SM00898">
    <property type="entry name" value="Fapy_DNA_glyco"/>
    <property type="match status" value="1"/>
</dbReference>
<dbReference type="PANTHER" id="PTHR22993">
    <property type="entry name" value="FORMAMIDOPYRIMIDINE-DNA GLYCOSYLASE"/>
    <property type="match status" value="1"/>
</dbReference>
<evidence type="ECO:0000256" key="12">
    <source>
        <dbReference type="ARBA" id="ARBA00023268"/>
    </source>
</evidence>
<evidence type="ECO:0000256" key="13">
    <source>
        <dbReference type="ARBA" id="ARBA00023295"/>
    </source>
</evidence>
<reference evidence="18 19" key="1">
    <citation type="submission" date="2018-05" db="EMBL/GenBank/DDBJ databases">
        <title>Genomic Encyclopedia of Type Strains, Phase IV (KMG-IV): sequencing the most valuable type-strain genomes for metagenomic binning, comparative biology and taxonomic classification.</title>
        <authorList>
            <person name="Goeker M."/>
        </authorList>
    </citation>
    <scope>NUCLEOTIDE SEQUENCE [LARGE SCALE GENOMIC DNA]</scope>
    <source>
        <strain evidence="18 19">DSM 14263</strain>
    </source>
</reference>
<dbReference type="PROSITE" id="PS01242">
    <property type="entry name" value="ZF_FPG_1"/>
    <property type="match status" value="1"/>
</dbReference>
<gene>
    <name evidence="15" type="primary">mutM</name>
    <name evidence="15" type="synonym">fpg</name>
    <name evidence="18" type="ORF">C7456_10230</name>
</gene>
<evidence type="ECO:0000256" key="15">
    <source>
        <dbReference type="HAMAP-Rule" id="MF_00103"/>
    </source>
</evidence>
<dbReference type="FunFam" id="3.20.190.10:FF:000001">
    <property type="entry name" value="Formamidopyrimidine-DNA glycosylase"/>
    <property type="match status" value="1"/>
</dbReference>
<evidence type="ECO:0000256" key="10">
    <source>
        <dbReference type="ARBA" id="ARBA00023204"/>
    </source>
</evidence>
<comment type="cofactor">
    <cofactor evidence="15">
        <name>Zn(2+)</name>
        <dbReference type="ChEBI" id="CHEBI:29105"/>
    </cofactor>
    <text evidence="15">Binds 1 zinc ion per subunit.</text>
</comment>
<evidence type="ECO:0000256" key="3">
    <source>
        <dbReference type="ARBA" id="ARBA00011245"/>
    </source>
</evidence>
<dbReference type="Gene3D" id="3.20.190.10">
    <property type="entry name" value="MutM-like, N-terminal"/>
    <property type="match status" value="1"/>
</dbReference>
<keyword evidence="6 15" id="KW-0863">Zinc-finger</keyword>
<dbReference type="InterPro" id="IPR035937">
    <property type="entry name" value="FPG_N"/>
</dbReference>
<keyword evidence="12 15" id="KW-0511">Multifunctional enzyme</keyword>
<dbReference type="PANTHER" id="PTHR22993:SF9">
    <property type="entry name" value="FORMAMIDOPYRIMIDINE-DNA GLYCOSYLASE"/>
    <property type="match status" value="1"/>
</dbReference>
<feature type="domain" description="Formamidopyrimidine-DNA glycosylase catalytic" evidence="17">
    <location>
        <begin position="2"/>
        <end position="118"/>
    </location>
</feature>
<keyword evidence="13 15" id="KW-0326">Glycosidase</keyword>
<dbReference type="SUPFAM" id="SSF57716">
    <property type="entry name" value="Glucocorticoid receptor-like (DNA-binding domain)"/>
    <property type="match status" value="1"/>
</dbReference>
<accession>A0A316IF93</accession>
<feature type="binding site" evidence="15">
    <location>
        <position position="115"/>
    </location>
    <ligand>
        <name>DNA</name>
        <dbReference type="ChEBI" id="CHEBI:16991"/>
    </ligand>
</feature>
<dbReference type="PROSITE" id="PS51068">
    <property type="entry name" value="FPG_CAT"/>
    <property type="match status" value="1"/>
</dbReference>
<comment type="function">
    <text evidence="15">Involved in base excision repair of DNA damaged by oxidation or by mutagenic agents. Acts as DNA glycosylase that recognizes and removes damaged bases. Has a preference for oxidized purines, such as 7,8-dihydro-8-oxoguanine (8-oxoG). Has AP (apurinic/apyrimidinic) lyase activity and introduces nicks in the DNA strand. Cleaves the DNA backbone by beta-delta elimination to generate a single-strand break at the site of the removed base with both 3'- and 5'-phosphates.</text>
</comment>
<dbReference type="Pfam" id="PF06827">
    <property type="entry name" value="zf-FPG_IleRS"/>
    <property type="match status" value="1"/>
</dbReference>
<dbReference type="EMBL" id="QGHC01000002">
    <property type="protein sequence ID" value="PWK92297.1"/>
    <property type="molecule type" value="Genomic_DNA"/>
</dbReference>
<keyword evidence="9 15" id="KW-0238">DNA-binding</keyword>
<evidence type="ECO:0000256" key="4">
    <source>
        <dbReference type="ARBA" id="ARBA00022723"/>
    </source>
</evidence>
<evidence type="ECO:0000256" key="7">
    <source>
        <dbReference type="ARBA" id="ARBA00022801"/>
    </source>
</evidence>
<dbReference type="SMART" id="SM01232">
    <property type="entry name" value="H2TH"/>
    <property type="match status" value="1"/>
</dbReference>
<feature type="binding site" evidence="15">
    <location>
        <position position="156"/>
    </location>
    <ligand>
        <name>DNA</name>
        <dbReference type="ChEBI" id="CHEBI:16991"/>
    </ligand>
</feature>
<dbReference type="InterPro" id="IPR010979">
    <property type="entry name" value="Ribosomal_uS13-like_H2TH"/>
</dbReference>
<dbReference type="GO" id="GO:0140078">
    <property type="term" value="F:class I DNA-(apurinic or apyrimidinic site) endonuclease activity"/>
    <property type="evidence" value="ECO:0007669"/>
    <property type="project" value="UniProtKB-EC"/>
</dbReference>
<dbReference type="GO" id="GO:0006284">
    <property type="term" value="P:base-excision repair"/>
    <property type="evidence" value="ECO:0007669"/>
    <property type="project" value="InterPro"/>
</dbReference>
<dbReference type="RefSeq" id="WP_109722147.1">
    <property type="nucleotide sequence ID" value="NZ_QGHC01000002.1"/>
</dbReference>
<dbReference type="GO" id="GO:0034039">
    <property type="term" value="F:8-oxo-7,8-dihydroguanine DNA N-glycosylase activity"/>
    <property type="evidence" value="ECO:0007669"/>
    <property type="project" value="TreeGrafter"/>
</dbReference>
<dbReference type="HAMAP" id="MF_00103">
    <property type="entry name" value="Fapy_DNA_glycosyl"/>
    <property type="match status" value="1"/>
</dbReference>
<name>A0A316IF93_9GAMM</name>
<feature type="active site" description="Proton donor; for beta-elimination activity" evidence="15">
    <location>
        <position position="58"/>
    </location>
</feature>
<evidence type="ECO:0000256" key="14">
    <source>
        <dbReference type="ARBA" id="ARBA00044632"/>
    </source>
</evidence>
<dbReference type="InterPro" id="IPR012319">
    <property type="entry name" value="FPG_cat"/>
</dbReference>
<evidence type="ECO:0000256" key="6">
    <source>
        <dbReference type="ARBA" id="ARBA00022771"/>
    </source>
</evidence>
<dbReference type="Pfam" id="PF01149">
    <property type="entry name" value="Fapy_DNA_glyco"/>
    <property type="match status" value="1"/>
</dbReference>
<protein>
    <recommendedName>
        <fullName evidence="15">Formamidopyrimidine-DNA glycosylase</fullName>
        <shortName evidence="15">Fapy-DNA glycosylase</shortName>
        <ecNumber evidence="15">3.2.2.23</ecNumber>
    </recommendedName>
    <alternativeName>
        <fullName evidence="15">DNA-(apurinic or apyrimidinic site) lyase MutM</fullName>
        <shortName evidence="15">AP lyase MutM</shortName>
        <ecNumber evidence="15">4.2.99.18</ecNumber>
    </alternativeName>
</protein>
<dbReference type="InterPro" id="IPR015887">
    <property type="entry name" value="DNA_glyclase_Znf_dom_DNA_BS"/>
</dbReference>
<evidence type="ECO:0000313" key="19">
    <source>
        <dbReference type="Proteomes" id="UP000245812"/>
    </source>
</evidence>
<comment type="subunit">
    <text evidence="3 15">Monomer.</text>
</comment>
<dbReference type="GO" id="GO:0003684">
    <property type="term" value="F:damaged DNA binding"/>
    <property type="evidence" value="ECO:0007669"/>
    <property type="project" value="InterPro"/>
</dbReference>
<comment type="caution">
    <text evidence="18">The sequence shown here is derived from an EMBL/GenBank/DDBJ whole genome shotgun (WGS) entry which is preliminary data.</text>
</comment>
<dbReference type="CDD" id="cd08966">
    <property type="entry name" value="EcFpg-like_N"/>
    <property type="match status" value="1"/>
</dbReference>
<sequence>MPELPEVETTRRGIEPHLVGRRIAAVTLRRPDLRWPIPREVAELLPGQRIEAVERRAKYLLLRTDAGSALLHLGMSGMLRVLPPDAPPGRHDHVDIALEAGRTGGPRVLRFTDPRRFGCLLWQPPGETHELLAALGPEPLTDAFDGDLLWHLSRGRSAAVKLFLMDNAVVVGVGNIYASEALFAAGIDPRRPAGSVSRARYARLAAEVKRILAWAIERGGTTLRDFLNPDGAPGYFFRELFAYGRAGQPCKACGTPIRQVVLGQRSTFWCPRCQR</sequence>
<evidence type="ECO:0000256" key="9">
    <source>
        <dbReference type="ARBA" id="ARBA00023125"/>
    </source>
</evidence>
<feature type="active site" description="Proton donor" evidence="15">
    <location>
        <position position="3"/>
    </location>
</feature>
<dbReference type="Pfam" id="PF06831">
    <property type="entry name" value="H2TH"/>
    <property type="match status" value="1"/>
</dbReference>
<dbReference type="SUPFAM" id="SSF46946">
    <property type="entry name" value="S13-like H2TH domain"/>
    <property type="match status" value="1"/>
</dbReference>
<keyword evidence="19" id="KW-1185">Reference proteome</keyword>
<dbReference type="Proteomes" id="UP000245812">
    <property type="component" value="Unassembled WGS sequence"/>
</dbReference>
<dbReference type="NCBIfam" id="TIGR00577">
    <property type="entry name" value="fpg"/>
    <property type="match status" value="1"/>
</dbReference>
<evidence type="ECO:0000256" key="5">
    <source>
        <dbReference type="ARBA" id="ARBA00022763"/>
    </source>
</evidence>
<dbReference type="PROSITE" id="PS51066">
    <property type="entry name" value="ZF_FPG_2"/>
    <property type="match status" value="1"/>
</dbReference>
<keyword evidence="4 15" id="KW-0479">Metal-binding</keyword>
<comment type="catalytic activity">
    <reaction evidence="14 15">
        <text>2'-deoxyribonucleotide-(2'-deoxyribose 5'-phosphate)-2'-deoxyribonucleotide-DNA = a 3'-end 2'-deoxyribonucleotide-(2,3-dehydro-2,3-deoxyribose 5'-phosphate)-DNA + a 5'-end 5'-phospho-2'-deoxyribonucleoside-DNA + H(+)</text>
        <dbReference type="Rhea" id="RHEA:66592"/>
        <dbReference type="Rhea" id="RHEA-COMP:13180"/>
        <dbReference type="Rhea" id="RHEA-COMP:16897"/>
        <dbReference type="Rhea" id="RHEA-COMP:17067"/>
        <dbReference type="ChEBI" id="CHEBI:15378"/>
        <dbReference type="ChEBI" id="CHEBI:136412"/>
        <dbReference type="ChEBI" id="CHEBI:157695"/>
        <dbReference type="ChEBI" id="CHEBI:167181"/>
        <dbReference type="EC" id="4.2.99.18"/>
    </reaction>
</comment>
<evidence type="ECO:0000256" key="1">
    <source>
        <dbReference type="ARBA" id="ARBA00001668"/>
    </source>
</evidence>
<proteinExistence type="inferred from homology"/>
<dbReference type="NCBIfam" id="NF002211">
    <property type="entry name" value="PRK01103.1"/>
    <property type="match status" value="1"/>
</dbReference>
<dbReference type="FunFam" id="1.10.8.50:FF:000003">
    <property type="entry name" value="Formamidopyrimidine-DNA glycosylase"/>
    <property type="match status" value="1"/>
</dbReference>
<dbReference type="Gene3D" id="1.10.8.50">
    <property type="match status" value="1"/>
</dbReference>
<comment type="catalytic activity">
    <reaction evidence="1 15">
        <text>Hydrolysis of DNA containing ring-opened 7-methylguanine residues, releasing 2,6-diamino-4-hydroxy-5-(N-methyl)formamidopyrimidine.</text>
        <dbReference type="EC" id="3.2.2.23"/>
    </reaction>
</comment>
<dbReference type="GO" id="GO:0008270">
    <property type="term" value="F:zinc ion binding"/>
    <property type="evidence" value="ECO:0007669"/>
    <property type="project" value="UniProtKB-UniRule"/>
</dbReference>
<organism evidence="18 19">
    <name type="scientific">Fulvimonas soli</name>
    <dbReference type="NCBI Taxonomy" id="155197"/>
    <lineage>
        <taxon>Bacteria</taxon>
        <taxon>Pseudomonadati</taxon>
        <taxon>Pseudomonadota</taxon>
        <taxon>Gammaproteobacteria</taxon>
        <taxon>Lysobacterales</taxon>
        <taxon>Rhodanobacteraceae</taxon>
        <taxon>Fulvimonas</taxon>
    </lineage>
</organism>
<dbReference type="SUPFAM" id="SSF81624">
    <property type="entry name" value="N-terminal domain of MutM-like DNA repair proteins"/>
    <property type="match status" value="1"/>
</dbReference>
<feature type="domain" description="FPG-type" evidence="16">
    <location>
        <begin position="241"/>
        <end position="275"/>
    </location>
</feature>